<feature type="transmembrane region" description="Helical" evidence="6">
    <location>
        <begin position="194"/>
        <end position="211"/>
    </location>
</feature>
<dbReference type="InterPro" id="IPR004345">
    <property type="entry name" value="TB2_DP1_HVA22"/>
</dbReference>
<dbReference type="RefSeq" id="XP_025370856.1">
    <property type="nucleotide sequence ID" value="XM_025517518.1"/>
</dbReference>
<dbReference type="EMBL" id="KZ819367">
    <property type="protein sequence ID" value="PWN43696.1"/>
    <property type="molecule type" value="Genomic_DNA"/>
</dbReference>
<protein>
    <recommendedName>
        <fullName evidence="6">Protein YOP1</fullName>
    </recommendedName>
</protein>
<dbReference type="AlphaFoldDB" id="A0A316W1G3"/>
<evidence type="ECO:0000256" key="2">
    <source>
        <dbReference type="ARBA" id="ARBA00008573"/>
    </source>
</evidence>
<dbReference type="OrthoDB" id="10009287at2759"/>
<evidence type="ECO:0000256" key="1">
    <source>
        <dbReference type="ARBA" id="ARBA00004141"/>
    </source>
</evidence>
<dbReference type="STRING" id="1522189.A0A316W1G3"/>
<keyword evidence="9" id="KW-1185">Reference proteome</keyword>
<sequence>MSTLRSSHGCDRHRSSPKRQQVHLSHPTALRNFYNSLPSMAAQLQVIQQKAEYFVSQVDKELSKYPQLVRLEQTVPVPKAYAAIGGFGLFTLVRKRKVLSGRRPQQTHILVLCHLSRLQFVFFNIFAGFLTNLVGFVLPAYFSMKALESPQPQDDVQWLTYWVVFGFFNFIESFVDLILYALRIANSQSCVIQWFPFYYTFKTFAIVWLMLPQTQGAKLIYHRALRPLLAQTGSRSAAAPVAPTAADVN</sequence>
<evidence type="ECO:0000313" key="9">
    <source>
        <dbReference type="Proteomes" id="UP000245783"/>
    </source>
</evidence>
<comment type="caution">
    <text evidence="6">Lacks conserved residue(s) required for the propagation of feature annotation.</text>
</comment>
<evidence type="ECO:0000256" key="6">
    <source>
        <dbReference type="RuleBase" id="RU362006"/>
    </source>
</evidence>
<accession>A0A316W1G3</accession>
<dbReference type="Pfam" id="PF03134">
    <property type="entry name" value="TB2_DP1_HVA22"/>
    <property type="match status" value="2"/>
</dbReference>
<comment type="similarity">
    <text evidence="2 6">Belongs to the DP1 family.</text>
</comment>
<evidence type="ECO:0000256" key="7">
    <source>
        <dbReference type="SAM" id="MobiDB-lite"/>
    </source>
</evidence>
<evidence type="ECO:0000256" key="4">
    <source>
        <dbReference type="ARBA" id="ARBA00022989"/>
    </source>
</evidence>
<reference evidence="8 9" key="1">
    <citation type="journal article" date="2018" name="Mol. Biol. Evol.">
        <title>Broad Genomic Sampling Reveals a Smut Pathogenic Ancestry of the Fungal Clade Ustilaginomycotina.</title>
        <authorList>
            <person name="Kijpornyongpan T."/>
            <person name="Mondo S.J."/>
            <person name="Barry K."/>
            <person name="Sandor L."/>
            <person name="Lee J."/>
            <person name="Lipzen A."/>
            <person name="Pangilinan J."/>
            <person name="LaButti K."/>
            <person name="Hainaut M."/>
            <person name="Henrissat B."/>
            <person name="Grigoriev I.V."/>
            <person name="Spatafora J.W."/>
            <person name="Aime M.C."/>
        </authorList>
    </citation>
    <scope>NUCLEOTIDE SEQUENCE [LARGE SCALE GENOMIC DNA]</scope>
    <source>
        <strain evidence="8 9">MCA 4658</strain>
    </source>
</reference>
<dbReference type="GO" id="GO:0016020">
    <property type="term" value="C:membrane"/>
    <property type="evidence" value="ECO:0007669"/>
    <property type="project" value="UniProtKB-SubCell"/>
</dbReference>
<gene>
    <name evidence="8" type="ORF">IE81DRAFT_65492</name>
</gene>
<feature type="transmembrane region" description="Helical" evidence="6">
    <location>
        <begin position="120"/>
        <end position="142"/>
    </location>
</feature>
<comment type="subcellular location">
    <subcellularLocation>
        <location evidence="1 6">Membrane</location>
        <topology evidence="1 6">Multi-pass membrane protein</topology>
    </subcellularLocation>
</comment>
<proteinExistence type="inferred from homology"/>
<evidence type="ECO:0000256" key="5">
    <source>
        <dbReference type="ARBA" id="ARBA00023136"/>
    </source>
</evidence>
<dbReference type="PANTHER" id="PTHR12300">
    <property type="entry name" value="HVA22-LIKE PROTEINS"/>
    <property type="match status" value="1"/>
</dbReference>
<keyword evidence="5 6" id="KW-0472">Membrane</keyword>
<dbReference type="Proteomes" id="UP000245783">
    <property type="component" value="Unassembled WGS sequence"/>
</dbReference>
<dbReference type="PANTHER" id="PTHR12300:SF161">
    <property type="entry name" value="RECEPTOR EXPRESSION-ENHANCING PROTEIN"/>
    <property type="match status" value="1"/>
</dbReference>
<feature type="transmembrane region" description="Helical" evidence="6">
    <location>
        <begin position="162"/>
        <end position="182"/>
    </location>
</feature>
<feature type="region of interest" description="Disordered" evidence="7">
    <location>
        <begin position="1"/>
        <end position="24"/>
    </location>
</feature>
<dbReference type="GeneID" id="37039388"/>
<keyword evidence="3 6" id="KW-0812">Transmembrane</keyword>
<name>A0A316W1G3_9BASI</name>
<evidence type="ECO:0000313" key="8">
    <source>
        <dbReference type="EMBL" id="PWN43696.1"/>
    </source>
</evidence>
<evidence type="ECO:0000256" key="3">
    <source>
        <dbReference type="ARBA" id="ARBA00022692"/>
    </source>
</evidence>
<dbReference type="InParanoid" id="A0A316W1G3"/>
<organism evidence="8 9">
    <name type="scientific">Ceraceosorus guamensis</name>
    <dbReference type="NCBI Taxonomy" id="1522189"/>
    <lineage>
        <taxon>Eukaryota</taxon>
        <taxon>Fungi</taxon>
        <taxon>Dikarya</taxon>
        <taxon>Basidiomycota</taxon>
        <taxon>Ustilaginomycotina</taxon>
        <taxon>Exobasidiomycetes</taxon>
        <taxon>Ceraceosorales</taxon>
        <taxon>Ceraceosoraceae</taxon>
        <taxon>Ceraceosorus</taxon>
    </lineage>
</organism>
<dbReference type="FunCoup" id="A0A316W1G3">
    <property type="interactions" value="78"/>
</dbReference>
<keyword evidence="4 6" id="KW-1133">Transmembrane helix</keyword>